<reference evidence="1" key="1">
    <citation type="submission" date="2021-07" db="EMBL/GenBank/DDBJ databases">
        <title>Genome Resource of American Ginseng Black Spot Pathogen Alternaria panax.</title>
        <authorList>
            <person name="Qiu C."/>
            <person name="Wang W."/>
            <person name="Liu Z."/>
        </authorList>
    </citation>
    <scope>NUCLEOTIDE SEQUENCE</scope>
    <source>
        <strain evidence="1">BNCC115425</strain>
    </source>
</reference>
<sequence length="291" mass="33822">MTPFVPRRRDVHRTRALLYYRLGLPNELVLDILDKARYWVQVVHENDQTEVLLDEEFSHEFSAAQPLLRIVIDRPAVARRETPKLREMEFLIVSHDQGWTTENTIGTYMTSSWFEVSIVRPLSLPDGRDPQLVALENDMVADSFDEHEYPQSNIHTVIDDMCGNLGFRNAPRPAPTTEPQRLHCDEMHAMTFLHNDPSRPMGVEGQHAWYLQGNEVARAISVFEGDYIRRYRVVWGCKDNPTWEGNEGAGRGEDFIDSLQHGDWICVWARAKRRGWENHVHGIRVTMRYTV</sequence>
<accession>A0AAD4NVI1</accession>
<comment type="caution">
    <text evidence="1">The sequence shown here is derived from an EMBL/GenBank/DDBJ whole genome shotgun (WGS) entry which is preliminary data.</text>
</comment>
<gene>
    <name evidence="1" type="ORF">G6011_01059</name>
</gene>
<evidence type="ECO:0000313" key="2">
    <source>
        <dbReference type="Proteomes" id="UP001199106"/>
    </source>
</evidence>
<proteinExistence type="predicted"/>
<dbReference type="AlphaFoldDB" id="A0AAD4NVI1"/>
<organism evidence="1 2">
    <name type="scientific">Alternaria panax</name>
    <dbReference type="NCBI Taxonomy" id="48097"/>
    <lineage>
        <taxon>Eukaryota</taxon>
        <taxon>Fungi</taxon>
        <taxon>Dikarya</taxon>
        <taxon>Ascomycota</taxon>
        <taxon>Pezizomycotina</taxon>
        <taxon>Dothideomycetes</taxon>
        <taxon>Pleosporomycetidae</taxon>
        <taxon>Pleosporales</taxon>
        <taxon>Pleosporineae</taxon>
        <taxon>Pleosporaceae</taxon>
        <taxon>Alternaria</taxon>
        <taxon>Alternaria sect. Panax</taxon>
    </lineage>
</organism>
<evidence type="ECO:0000313" key="1">
    <source>
        <dbReference type="EMBL" id="KAG9195938.1"/>
    </source>
</evidence>
<dbReference type="EMBL" id="JAANER010000001">
    <property type="protein sequence ID" value="KAG9195938.1"/>
    <property type="molecule type" value="Genomic_DNA"/>
</dbReference>
<name>A0AAD4NVI1_9PLEO</name>
<protein>
    <submittedName>
        <fullName evidence="1">Uncharacterized protein</fullName>
    </submittedName>
</protein>
<keyword evidence="2" id="KW-1185">Reference proteome</keyword>
<dbReference type="Proteomes" id="UP001199106">
    <property type="component" value="Unassembled WGS sequence"/>
</dbReference>